<dbReference type="PANTHER" id="PTHR46211">
    <property type="entry name" value="GLYCEROPHOSPHORYL DIESTER PHOSPHODIESTERASE"/>
    <property type="match status" value="1"/>
</dbReference>
<keyword evidence="3" id="KW-1185">Reference proteome</keyword>
<dbReference type="Proteomes" id="UP000199071">
    <property type="component" value="Unassembled WGS sequence"/>
</dbReference>
<dbReference type="OrthoDB" id="1854250at2"/>
<dbReference type="Pfam" id="PF03009">
    <property type="entry name" value="GDPD"/>
    <property type="match status" value="1"/>
</dbReference>
<dbReference type="InterPro" id="IPR017946">
    <property type="entry name" value="PLC-like_Pdiesterase_TIM-brl"/>
</dbReference>
<dbReference type="SUPFAM" id="SSF51695">
    <property type="entry name" value="PLC-like phosphodiesterases"/>
    <property type="match status" value="1"/>
</dbReference>
<dbReference type="STRING" id="665467.SAMN02982931_02283"/>
<dbReference type="EMBL" id="FMXQ01000004">
    <property type="protein sequence ID" value="SDB30135.1"/>
    <property type="molecule type" value="Genomic_DNA"/>
</dbReference>
<dbReference type="GO" id="GO:0006629">
    <property type="term" value="P:lipid metabolic process"/>
    <property type="evidence" value="ECO:0007669"/>
    <property type="project" value="InterPro"/>
</dbReference>
<proteinExistence type="predicted"/>
<reference evidence="2 3" key="1">
    <citation type="submission" date="2016-10" db="EMBL/GenBank/DDBJ databases">
        <authorList>
            <person name="de Groot N.N."/>
        </authorList>
    </citation>
    <scope>NUCLEOTIDE SEQUENCE [LARGE SCALE GENOMIC DNA]</scope>
    <source>
        <strain evidence="2 3">ATCC 35022</strain>
    </source>
</reference>
<dbReference type="AlphaFoldDB" id="A0A1G6CB87"/>
<dbReference type="PANTHER" id="PTHR46211:SF1">
    <property type="entry name" value="GLYCEROPHOSPHODIESTER PHOSPHODIESTERASE, CYTOPLASMIC"/>
    <property type="match status" value="1"/>
</dbReference>
<dbReference type="PROSITE" id="PS51704">
    <property type="entry name" value="GP_PDE"/>
    <property type="match status" value="1"/>
</dbReference>
<name>A0A1G6CB87_9HYPH</name>
<protein>
    <submittedName>
        <fullName evidence="2">Glycerophosphoryl diester phosphodiesterase</fullName>
    </submittedName>
</protein>
<feature type="domain" description="GP-PDE" evidence="1">
    <location>
        <begin position="12"/>
        <end position="261"/>
    </location>
</feature>
<evidence type="ECO:0000313" key="3">
    <source>
        <dbReference type="Proteomes" id="UP000199071"/>
    </source>
</evidence>
<sequence>MFQLLARDTGFVHACGHRGHSIGAPENTIAALEATAAQGGTSAEIDIRATADGEIILLHDDFLDRTSDGAGLASNLGLAEIRKLDAGAWFAPEFAGERIPTLDEAAECAAKRGIGLVVEIKEERRVDAFLDALVALITSSDIAVHAVFISFDHTVLKALKARVPNVRTEGITHARHVDFVAVAKAAGLDSLSIERGMFRPEDGKALHDAGVAIRVHVERPTVLARYQAVGEDIGATVSEWIEAGVLDSVSGDDVGFLVGLGAGRK</sequence>
<evidence type="ECO:0000313" key="2">
    <source>
        <dbReference type="EMBL" id="SDB30135.1"/>
    </source>
</evidence>
<dbReference type="RefSeq" id="WP_090876777.1">
    <property type="nucleotide sequence ID" value="NZ_FMXQ01000004.1"/>
</dbReference>
<dbReference type="InterPro" id="IPR030395">
    <property type="entry name" value="GP_PDE_dom"/>
</dbReference>
<dbReference type="GO" id="GO:0008081">
    <property type="term" value="F:phosphoric diester hydrolase activity"/>
    <property type="evidence" value="ECO:0007669"/>
    <property type="project" value="InterPro"/>
</dbReference>
<evidence type="ECO:0000259" key="1">
    <source>
        <dbReference type="PROSITE" id="PS51704"/>
    </source>
</evidence>
<accession>A0A1G6CB87</accession>
<dbReference type="Gene3D" id="3.20.20.190">
    <property type="entry name" value="Phosphatidylinositol (PI) phosphodiesterase"/>
    <property type="match status" value="1"/>
</dbReference>
<organism evidence="2 3">
    <name type="scientific">Bauldia litoralis</name>
    <dbReference type="NCBI Taxonomy" id="665467"/>
    <lineage>
        <taxon>Bacteria</taxon>
        <taxon>Pseudomonadati</taxon>
        <taxon>Pseudomonadota</taxon>
        <taxon>Alphaproteobacteria</taxon>
        <taxon>Hyphomicrobiales</taxon>
        <taxon>Kaistiaceae</taxon>
        <taxon>Bauldia</taxon>
    </lineage>
</organism>
<gene>
    <name evidence="2" type="ORF">SAMN02982931_02283</name>
</gene>